<accession>A0A8H7A0M2</accession>
<dbReference type="Proteomes" id="UP000623687">
    <property type="component" value="Unassembled WGS sequence"/>
</dbReference>
<keyword evidence="3" id="KW-1185">Reference proteome</keyword>
<reference evidence="2" key="1">
    <citation type="submission" date="2019-07" db="EMBL/GenBank/DDBJ databases">
        <authorList>
            <person name="Palmer J.M."/>
        </authorList>
    </citation>
    <scope>NUCLEOTIDE SEQUENCE</scope>
    <source>
        <strain evidence="2">PC9</strain>
    </source>
</reference>
<dbReference type="GeneID" id="59370033"/>
<dbReference type="RefSeq" id="XP_036635699.1">
    <property type="nucleotide sequence ID" value="XM_036769854.1"/>
</dbReference>
<protein>
    <submittedName>
        <fullName evidence="2">Uncharacterized protein</fullName>
    </submittedName>
</protein>
<dbReference type="AlphaFoldDB" id="A0A8H7A0M2"/>
<dbReference type="OrthoDB" id="2990787at2759"/>
<evidence type="ECO:0000313" key="3">
    <source>
        <dbReference type="Proteomes" id="UP000623687"/>
    </source>
</evidence>
<dbReference type="VEuPathDB" id="FungiDB:PC9H_000192"/>
<sequence length="206" mass="23224">MGRASKFHTIEERHSGRKAASKAYSAANRSQLCERKRALYRKSRSRKGTPYINKDTAIQSLPTALLALASEPLPTSPLFLEASESADNLDESEITQFDGDPPYVAQPPSTEPDGDYLEKMLDVMSGRRARHERQRDAEMECKSHECIERELIDELGEWEALATILETYEASASHNAMARNRLWWRARIVNNLFVAASKIRARGSGE</sequence>
<gene>
    <name evidence="2" type="ORF">PC9H_000192</name>
</gene>
<dbReference type="EMBL" id="JACETU010000001">
    <property type="protein sequence ID" value="KAF7439855.1"/>
    <property type="molecule type" value="Genomic_DNA"/>
</dbReference>
<organism evidence="2 3">
    <name type="scientific">Pleurotus ostreatus</name>
    <name type="common">Oyster mushroom</name>
    <name type="synonym">White-rot fungus</name>
    <dbReference type="NCBI Taxonomy" id="5322"/>
    <lineage>
        <taxon>Eukaryota</taxon>
        <taxon>Fungi</taxon>
        <taxon>Dikarya</taxon>
        <taxon>Basidiomycota</taxon>
        <taxon>Agaricomycotina</taxon>
        <taxon>Agaricomycetes</taxon>
        <taxon>Agaricomycetidae</taxon>
        <taxon>Agaricales</taxon>
        <taxon>Pleurotineae</taxon>
        <taxon>Pleurotaceae</taxon>
        <taxon>Pleurotus</taxon>
    </lineage>
</organism>
<proteinExistence type="predicted"/>
<name>A0A8H7A0M2_PLEOS</name>
<comment type="caution">
    <text evidence="2">The sequence shown here is derived from an EMBL/GenBank/DDBJ whole genome shotgun (WGS) entry which is preliminary data.</text>
</comment>
<evidence type="ECO:0000313" key="2">
    <source>
        <dbReference type="EMBL" id="KAF7439855.1"/>
    </source>
</evidence>
<feature type="region of interest" description="Disordered" evidence="1">
    <location>
        <begin position="1"/>
        <end position="28"/>
    </location>
</feature>
<evidence type="ECO:0000256" key="1">
    <source>
        <dbReference type="SAM" id="MobiDB-lite"/>
    </source>
</evidence>